<evidence type="ECO:0000256" key="7">
    <source>
        <dbReference type="ARBA" id="ARBA00023136"/>
    </source>
</evidence>
<accession>A0ABC8IVF3</accession>
<dbReference type="PANTHER" id="PTHR12863:SF1">
    <property type="entry name" value="FATTY ACID 2-HYDROXYLASE"/>
    <property type="match status" value="1"/>
</dbReference>
<dbReference type="GO" id="GO:0006629">
    <property type="term" value="P:lipid metabolic process"/>
    <property type="evidence" value="ECO:0007669"/>
    <property type="project" value="UniProtKB-KW"/>
</dbReference>
<keyword evidence="5" id="KW-0560">Oxidoreductase</keyword>
<keyword evidence="2 8" id="KW-0812">Transmembrane</keyword>
<proteinExistence type="predicted"/>
<evidence type="ECO:0000256" key="5">
    <source>
        <dbReference type="ARBA" id="ARBA00023002"/>
    </source>
</evidence>
<dbReference type="PANTHER" id="PTHR12863">
    <property type="entry name" value="FATTY ACID HYDROXYLASE"/>
    <property type="match status" value="1"/>
</dbReference>
<comment type="caution">
    <text evidence="9">The sequence shown here is derived from an EMBL/GenBank/DDBJ whole genome shotgun (WGS) entry which is preliminary data.</text>
</comment>
<dbReference type="GO" id="GO:0005789">
    <property type="term" value="C:endoplasmic reticulum membrane"/>
    <property type="evidence" value="ECO:0007669"/>
    <property type="project" value="UniProtKB-SubCell"/>
</dbReference>
<evidence type="ECO:0000256" key="8">
    <source>
        <dbReference type="SAM" id="Phobius"/>
    </source>
</evidence>
<evidence type="ECO:0000256" key="2">
    <source>
        <dbReference type="ARBA" id="ARBA00022692"/>
    </source>
</evidence>
<evidence type="ECO:0000256" key="6">
    <source>
        <dbReference type="ARBA" id="ARBA00023098"/>
    </source>
</evidence>
<keyword evidence="10" id="KW-1185">Reference proteome</keyword>
<keyword evidence="4 8" id="KW-1133">Transmembrane helix</keyword>
<keyword evidence="7 8" id="KW-0472">Membrane</keyword>
<comment type="subcellular location">
    <subcellularLocation>
        <location evidence="1">Endoplasmic reticulum membrane</location>
        <topology evidence="1">Multi-pass membrane protein</topology>
    </subcellularLocation>
</comment>
<evidence type="ECO:0000256" key="1">
    <source>
        <dbReference type="ARBA" id="ARBA00004477"/>
    </source>
</evidence>
<dbReference type="EMBL" id="CAKOAT010049599">
    <property type="protein sequence ID" value="CAH8295126.1"/>
    <property type="molecule type" value="Genomic_DNA"/>
</dbReference>
<evidence type="ECO:0000313" key="9">
    <source>
        <dbReference type="EMBL" id="CAH8295126.1"/>
    </source>
</evidence>
<evidence type="ECO:0000256" key="3">
    <source>
        <dbReference type="ARBA" id="ARBA00022824"/>
    </source>
</evidence>
<keyword evidence="3" id="KW-0256">Endoplasmic reticulum</keyword>
<evidence type="ECO:0000313" key="10">
    <source>
        <dbReference type="Proteomes" id="UP001642260"/>
    </source>
</evidence>
<sequence length="99" mass="11016">MGGELGLTTTDAVAQVLVNFCYLNGETRHIPFQLWNLAKLLATLSAAPALFGGGLLWYVMYDLTDYYLHHANPTTAVTKNLEDKGFGVTSSLWDSVWYR</sequence>
<dbReference type="InterPro" id="IPR014430">
    <property type="entry name" value="Scs7"/>
</dbReference>
<organism evidence="9 10">
    <name type="scientific">Eruca vesicaria subsp. sativa</name>
    <name type="common">Garden rocket</name>
    <name type="synonym">Eruca sativa</name>
    <dbReference type="NCBI Taxonomy" id="29727"/>
    <lineage>
        <taxon>Eukaryota</taxon>
        <taxon>Viridiplantae</taxon>
        <taxon>Streptophyta</taxon>
        <taxon>Embryophyta</taxon>
        <taxon>Tracheophyta</taxon>
        <taxon>Spermatophyta</taxon>
        <taxon>Magnoliopsida</taxon>
        <taxon>eudicotyledons</taxon>
        <taxon>Gunneridae</taxon>
        <taxon>Pentapetalae</taxon>
        <taxon>rosids</taxon>
        <taxon>malvids</taxon>
        <taxon>Brassicales</taxon>
        <taxon>Brassicaceae</taxon>
        <taxon>Brassiceae</taxon>
        <taxon>Eruca</taxon>
    </lineage>
</organism>
<protein>
    <submittedName>
        <fullName evidence="9">Uncharacterized protein</fullName>
    </submittedName>
</protein>
<dbReference type="AlphaFoldDB" id="A0ABC8IVF3"/>
<keyword evidence="6" id="KW-0443">Lipid metabolism</keyword>
<dbReference type="GO" id="GO:0016491">
    <property type="term" value="F:oxidoreductase activity"/>
    <property type="evidence" value="ECO:0007669"/>
    <property type="project" value="UniProtKB-KW"/>
</dbReference>
<evidence type="ECO:0000256" key="4">
    <source>
        <dbReference type="ARBA" id="ARBA00022989"/>
    </source>
</evidence>
<gene>
    <name evidence="9" type="ORF">ERUC_LOCUS1833</name>
</gene>
<reference evidence="9 10" key="1">
    <citation type="submission" date="2022-03" db="EMBL/GenBank/DDBJ databases">
        <authorList>
            <person name="Macdonald S."/>
            <person name="Ahmed S."/>
            <person name="Newling K."/>
        </authorList>
    </citation>
    <scope>NUCLEOTIDE SEQUENCE [LARGE SCALE GENOMIC DNA]</scope>
</reference>
<dbReference type="Proteomes" id="UP001642260">
    <property type="component" value="Unassembled WGS sequence"/>
</dbReference>
<name>A0ABC8IVF3_ERUVS</name>
<feature type="transmembrane region" description="Helical" evidence="8">
    <location>
        <begin position="37"/>
        <end position="60"/>
    </location>
</feature>